<name>A0A5M6CWT1_9BACT</name>
<protein>
    <submittedName>
        <fullName evidence="1">Transposase</fullName>
    </submittedName>
</protein>
<proteinExistence type="predicted"/>
<dbReference type="Proteomes" id="UP000323426">
    <property type="component" value="Unassembled WGS sequence"/>
</dbReference>
<evidence type="ECO:0000313" key="2">
    <source>
        <dbReference type="Proteomes" id="UP000323426"/>
    </source>
</evidence>
<dbReference type="AlphaFoldDB" id="A0A5M6CWT1"/>
<organism evidence="1 2">
    <name type="scientific">Adhaeribacter rhizoryzae</name>
    <dbReference type="NCBI Taxonomy" id="2607907"/>
    <lineage>
        <taxon>Bacteria</taxon>
        <taxon>Pseudomonadati</taxon>
        <taxon>Bacteroidota</taxon>
        <taxon>Cytophagia</taxon>
        <taxon>Cytophagales</taxon>
        <taxon>Hymenobacteraceae</taxon>
        <taxon>Adhaeribacter</taxon>
    </lineage>
</organism>
<evidence type="ECO:0000313" key="1">
    <source>
        <dbReference type="EMBL" id="KAA5539687.1"/>
    </source>
</evidence>
<reference evidence="1 2" key="1">
    <citation type="submission" date="2019-09" db="EMBL/GenBank/DDBJ databases">
        <title>Genome sequence and assembly of Adhaeribacter sp.</title>
        <authorList>
            <person name="Chhetri G."/>
        </authorList>
    </citation>
    <scope>NUCLEOTIDE SEQUENCE [LARGE SCALE GENOMIC DNA]</scope>
    <source>
        <strain evidence="1 2">DK36</strain>
    </source>
</reference>
<dbReference type="EMBL" id="VWSF01000031">
    <property type="protein sequence ID" value="KAA5539687.1"/>
    <property type="molecule type" value="Genomic_DNA"/>
</dbReference>
<gene>
    <name evidence="1" type="ORF">F0145_24180</name>
</gene>
<comment type="caution">
    <text evidence="1">The sequence shown here is derived from an EMBL/GenBank/DDBJ whole genome shotgun (WGS) entry which is preliminary data.</text>
</comment>
<keyword evidence="2" id="KW-1185">Reference proteome</keyword>
<accession>A0A5M6CWT1</accession>
<sequence>MLYYKKLASKQKVYFLNADAVFDALHFRSLCAQMKIEANIAFNPRNNAAQQEYSYFDEQLFKRRNVIERANSWLDRFKALLVRFETRALHWFMLL</sequence>